<sequence length="116" mass="13328">MIAVRQLEQALERLSWEAERQIDYTRRLGVGVDELALEFDDSYRPVSRLIEEGLLPEALSGAIKFIDQSLEGMTQTPEDKWTEDAVRDSQEWLDLRETARQAVSLLQGIEFDADDE</sequence>
<dbReference type="EMBL" id="BMPQ01000034">
    <property type="protein sequence ID" value="GGL07159.1"/>
    <property type="molecule type" value="Genomic_DNA"/>
</dbReference>
<dbReference type="Proteomes" id="UP000637788">
    <property type="component" value="Unassembled WGS sequence"/>
</dbReference>
<evidence type="ECO:0000313" key="2">
    <source>
        <dbReference type="Proteomes" id="UP000637788"/>
    </source>
</evidence>
<proteinExistence type="predicted"/>
<keyword evidence="2" id="KW-1185">Reference proteome</keyword>
<reference evidence="1" key="2">
    <citation type="submission" date="2020-09" db="EMBL/GenBank/DDBJ databases">
        <authorList>
            <person name="Sun Q."/>
            <person name="Ohkuma M."/>
        </authorList>
    </citation>
    <scope>NUCLEOTIDE SEQUENCE</scope>
    <source>
        <strain evidence="1">JCM 3035</strain>
    </source>
</reference>
<protein>
    <submittedName>
        <fullName evidence="1">Uncharacterized protein</fullName>
    </submittedName>
</protein>
<name>A0A917RHV8_9ACTN</name>
<organism evidence="1 2">
    <name type="scientific">Streptomyces flaveus</name>
    <dbReference type="NCBI Taxonomy" id="66370"/>
    <lineage>
        <taxon>Bacteria</taxon>
        <taxon>Bacillati</taxon>
        <taxon>Actinomycetota</taxon>
        <taxon>Actinomycetes</taxon>
        <taxon>Kitasatosporales</taxon>
        <taxon>Streptomycetaceae</taxon>
        <taxon>Streptomyces</taxon>
        <taxon>Streptomyces aurantiacus group</taxon>
    </lineage>
</organism>
<accession>A0A917RHV8</accession>
<dbReference type="RefSeq" id="WP_189326641.1">
    <property type="nucleotide sequence ID" value="NZ_BMPQ01000034.1"/>
</dbReference>
<comment type="caution">
    <text evidence="1">The sequence shown here is derived from an EMBL/GenBank/DDBJ whole genome shotgun (WGS) entry which is preliminary data.</text>
</comment>
<evidence type="ECO:0000313" key="1">
    <source>
        <dbReference type="EMBL" id="GGL07159.1"/>
    </source>
</evidence>
<reference evidence="1" key="1">
    <citation type="journal article" date="2014" name="Int. J. Syst. Evol. Microbiol.">
        <title>Complete genome sequence of Corynebacterium casei LMG S-19264T (=DSM 44701T), isolated from a smear-ripened cheese.</title>
        <authorList>
            <consortium name="US DOE Joint Genome Institute (JGI-PGF)"/>
            <person name="Walter F."/>
            <person name="Albersmeier A."/>
            <person name="Kalinowski J."/>
            <person name="Ruckert C."/>
        </authorList>
    </citation>
    <scope>NUCLEOTIDE SEQUENCE</scope>
    <source>
        <strain evidence="1">JCM 3035</strain>
    </source>
</reference>
<dbReference type="AlphaFoldDB" id="A0A917RHV8"/>
<gene>
    <name evidence="1" type="ORF">GCM10010094_79990</name>
</gene>